<dbReference type="GO" id="GO:0034244">
    <property type="term" value="P:negative regulation of transcription elongation by RNA polymerase II"/>
    <property type="evidence" value="ECO:0007669"/>
    <property type="project" value="InterPro"/>
</dbReference>
<dbReference type="RefSeq" id="XP_021852624.2">
    <property type="nucleotide sequence ID" value="XM_021996932.2"/>
</dbReference>
<dbReference type="Proteomes" id="UP000813463">
    <property type="component" value="Chromosome 6"/>
</dbReference>
<dbReference type="PANTHER" id="PTHR33304:SF9">
    <property type="entry name" value="RING_FYVE_PHD ZINC FINGER SUPERFAMILY PROTEIN"/>
    <property type="match status" value="1"/>
</dbReference>
<dbReference type="InterPro" id="IPR056280">
    <property type="entry name" value="AIPP2-like_SPOC"/>
</dbReference>
<accession>A0A9R0JZA4</accession>
<sequence length="978" mass="106700">MKKKHLKFKPLKELYDHGDTLTKSKAVGLFKVSPKESTMDQVSVMDPSQETKVKSHRQLPPSDEAKVEHQDKDVFECQGDDNSCISKDDGAIMITSDQFGGADNMIVTSRAASVSSPCPDVLEKPWNGPSIRNGSPIADNTVVTSKAASISSPCPDVLEKPLNGPSIRNGSPIATTQDPPLHNQNINHGDEPDELVDVKVCDICGDVGREALLVVCSKCSDGAEHIYCMSPKMENVPEGDWFCEECLLMQDPKRQRQVMLEISDNTLKPSCSKELSRVSPIKNSAIQHDGKMKRNKGIVDASVEPLKISGFVRKPRLTSLKKMNKGKIAARQVSSFVDLPGKITVKQACSSDHRSHKPEQQSCGGSFNIKKRVDSKYKKNAVCELKKDHHDKMEFNSLSLTGASSIPPDVSNTQSSVSNIKGVRYGCEKNSTENSTNQAGLPFVRYSSRKGGSSRTKVVPKIVKAAYLPKKNAEDKTAIQVNGNTNVKELGSVVDEGKNCVKSSVAGSVEESKSPCHSSYVINSPAKNDNAYPDIMSLSTLKPELDNTHSVATYKVLPLDFLHMKSMPTLDSVDIDHMVPDVTSAVPESRCIWNGAFKLEKNGKLPTDCNGVQAHLSTSASSKIAELVIKFSDELVLKEVPRLLTWPIQFQKKYPTEQDIALYFFAQDLCSYEKGYRMLLEGMTHNDLALEANFGGFQLLVFPSSLLPVRSQGWNSLPFLWGVFRVRNLDDFQIPSLNIATVNQGYLPVTCGSNNKFISALVSGSGSALHTSDDSMNGPKLANPVVSQSSALIKYGDQFFEHEVPSLKRSIGTLKNDDAQVDIISFARDWRREDSGGALRSFDLQKGNRFTTGIGLCSEGSYKDPSFTQVDNSASDFWQRHQLYNGSSLSLGSGPSRSSDGGGCAKSAEDPSNYNSLDLDLCLGSSSSGSEKAVNLDLALGFTSKSKYKPNKDLLKDGNNRDKNVSLVLSLGMPCSTN</sequence>
<keyword evidence="1" id="KW-0479">Metal-binding</keyword>
<dbReference type="PANTHER" id="PTHR33304">
    <property type="match status" value="1"/>
</dbReference>
<dbReference type="PROSITE" id="PS50016">
    <property type="entry name" value="ZF_PHD_2"/>
    <property type="match status" value="1"/>
</dbReference>
<evidence type="ECO:0000256" key="6">
    <source>
        <dbReference type="PROSITE-ProRule" id="PRU00146"/>
    </source>
</evidence>
<evidence type="ECO:0000313" key="10">
    <source>
        <dbReference type="RefSeq" id="XP_021852624.2"/>
    </source>
</evidence>
<name>A0A9R0JZA4_SPIOL</name>
<evidence type="ECO:0000256" key="3">
    <source>
        <dbReference type="ARBA" id="ARBA00022833"/>
    </source>
</evidence>
<evidence type="ECO:0000256" key="7">
    <source>
        <dbReference type="SAM" id="MobiDB-lite"/>
    </source>
</evidence>
<dbReference type="GO" id="GO:0008270">
    <property type="term" value="F:zinc ion binding"/>
    <property type="evidence" value="ECO:0007669"/>
    <property type="project" value="UniProtKB-KW"/>
</dbReference>
<keyword evidence="9" id="KW-1185">Reference proteome</keyword>
<dbReference type="SUPFAM" id="SSF57903">
    <property type="entry name" value="FYVE/PHD zinc finger"/>
    <property type="match status" value="1"/>
</dbReference>
<evidence type="ECO:0000259" key="8">
    <source>
        <dbReference type="PROSITE" id="PS50016"/>
    </source>
</evidence>
<feature type="domain" description="PHD-type" evidence="8">
    <location>
        <begin position="198"/>
        <end position="249"/>
    </location>
</feature>
<evidence type="ECO:0000256" key="4">
    <source>
        <dbReference type="ARBA" id="ARBA00023015"/>
    </source>
</evidence>
<keyword evidence="2 6" id="KW-0863">Zinc-finger</keyword>
<dbReference type="KEGG" id="soe:110792121"/>
<dbReference type="GO" id="GO:0140566">
    <property type="term" value="F:histone reader activity"/>
    <property type="evidence" value="ECO:0007669"/>
    <property type="project" value="InterPro"/>
</dbReference>
<dbReference type="InterPro" id="IPR013083">
    <property type="entry name" value="Znf_RING/FYVE/PHD"/>
</dbReference>
<dbReference type="Pfam" id="PF00628">
    <property type="entry name" value="PHD"/>
    <property type="match status" value="1"/>
</dbReference>
<reference evidence="9" key="1">
    <citation type="journal article" date="2021" name="Nat. Commun.">
        <title>Genomic analyses provide insights into spinach domestication and the genetic basis of agronomic traits.</title>
        <authorList>
            <person name="Cai X."/>
            <person name="Sun X."/>
            <person name="Xu C."/>
            <person name="Sun H."/>
            <person name="Wang X."/>
            <person name="Ge C."/>
            <person name="Zhang Z."/>
            <person name="Wang Q."/>
            <person name="Fei Z."/>
            <person name="Jiao C."/>
            <person name="Wang Q."/>
        </authorList>
    </citation>
    <scope>NUCLEOTIDE SEQUENCE [LARGE SCALE GENOMIC DNA]</scope>
    <source>
        <strain evidence="9">cv. Varoflay</strain>
    </source>
</reference>
<dbReference type="InterPro" id="IPR001965">
    <property type="entry name" value="Znf_PHD"/>
</dbReference>
<feature type="region of interest" description="Disordered" evidence="7">
    <location>
        <begin position="36"/>
        <end position="69"/>
    </location>
</feature>
<protein>
    <submittedName>
        <fullName evidence="10">Uncharacterized protein isoform X1</fullName>
    </submittedName>
</protein>
<gene>
    <name evidence="10" type="primary">LOC110792121</name>
</gene>
<feature type="compositionally biased region" description="Polar residues" evidence="7">
    <location>
        <begin position="39"/>
        <end position="50"/>
    </location>
</feature>
<keyword evidence="3" id="KW-0862">Zinc</keyword>
<dbReference type="AlphaFoldDB" id="A0A9R0JZA4"/>
<evidence type="ECO:0000256" key="2">
    <source>
        <dbReference type="ARBA" id="ARBA00022771"/>
    </source>
</evidence>
<dbReference type="Pfam" id="PF23121">
    <property type="entry name" value="SPOC_AIPP2"/>
    <property type="match status" value="1"/>
</dbReference>
<proteinExistence type="predicted"/>
<dbReference type="InterPro" id="IPR049914">
    <property type="entry name" value="PHD1-3/5-6"/>
</dbReference>
<feature type="region of interest" description="Disordered" evidence="7">
    <location>
        <begin position="889"/>
        <end position="909"/>
    </location>
</feature>
<evidence type="ECO:0000256" key="1">
    <source>
        <dbReference type="ARBA" id="ARBA00022723"/>
    </source>
</evidence>
<evidence type="ECO:0000313" key="9">
    <source>
        <dbReference type="Proteomes" id="UP000813463"/>
    </source>
</evidence>
<organism evidence="9 10">
    <name type="scientific">Spinacia oleracea</name>
    <name type="common">Spinach</name>
    <dbReference type="NCBI Taxonomy" id="3562"/>
    <lineage>
        <taxon>Eukaryota</taxon>
        <taxon>Viridiplantae</taxon>
        <taxon>Streptophyta</taxon>
        <taxon>Embryophyta</taxon>
        <taxon>Tracheophyta</taxon>
        <taxon>Spermatophyta</taxon>
        <taxon>Magnoliopsida</taxon>
        <taxon>eudicotyledons</taxon>
        <taxon>Gunneridae</taxon>
        <taxon>Pentapetalae</taxon>
        <taxon>Caryophyllales</taxon>
        <taxon>Chenopodiaceae</taxon>
        <taxon>Chenopodioideae</taxon>
        <taxon>Anserineae</taxon>
        <taxon>Spinacia</taxon>
    </lineage>
</organism>
<feature type="compositionally biased region" description="Low complexity" evidence="7">
    <location>
        <begin position="889"/>
        <end position="899"/>
    </location>
</feature>
<dbReference type="GeneID" id="110792121"/>
<dbReference type="Gene3D" id="3.30.40.10">
    <property type="entry name" value="Zinc/RING finger domain, C3HC4 (zinc finger)"/>
    <property type="match status" value="1"/>
</dbReference>
<dbReference type="InterPro" id="IPR019787">
    <property type="entry name" value="Znf_PHD-finger"/>
</dbReference>
<keyword evidence="5" id="KW-0804">Transcription</keyword>
<dbReference type="InterPro" id="IPR011011">
    <property type="entry name" value="Znf_FYVE_PHD"/>
</dbReference>
<dbReference type="SMART" id="SM00249">
    <property type="entry name" value="PHD"/>
    <property type="match status" value="1"/>
</dbReference>
<reference evidence="10" key="2">
    <citation type="submission" date="2025-08" db="UniProtKB">
        <authorList>
            <consortium name="RefSeq"/>
        </authorList>
    </citation>
    <scope>IDENTIFICATION</scope>
    <source>
        <tissue evidence="10">Leaf</tissue>
    </source>
</reference>
<keyword evidence="4" id="KW-0805">Transcription regulation</keyword>
<evidence type="ECO:0000256" key="5">
    <source>
        <dbReference type="ARBA" id="ARBA00023163"/>
    </source>
</evidence>